<comment type="caution">
    <text evidence="1">The sequence shown here is derived from an EMBL/GenBank/DDBJ whole genome shotgun (WGS) entry which is preliminary data.</text>
</comment>
<dbReference type="EMBL" id="LAZR01056872">
    <property type="protein sequence ID" value="KKK73246.1"/>
    <property type="molecule type" value="Genomic_DNA"/>
</dbReference>
<feature type="non-terminal residue" evidence="1">
    <location>
        <position position="1"/>
    </location>
</feature>
<reference evidence="1" key="1">
    <citation type="journal article" date="2015" name="Nature">
        <title>Complex archaea that bridge the gap between prokaryotes and eukaryotes.</title>
        <authorList>
            <person name="Spang A."/>
            <person name="Saw J.H."/>
            <person name="Jorgensen S.L."/>
            <person name="Zaremba-Niedzwiedzka K."/>
            <person name="Martijn J."/>
            <person name="Lind A.E."/>
            <person name="van Eijk R."/>
            <person name="Schleper C."/>
            <person name="Guy L."/>
            <person name="Ettema T.J."/>
        </authorList>
    </citation>
    <scope>NUCLEOTIDE SEQUENCE</scope>
</reference>
<gene>
    <name evidence="1" type="ORF">LCGC14_2895750</name>
</gene>
<sequence>EITTNPKLLEELTDVGKSVLGVQAKAAEKRRMFFQERLRREFVPVPATERLNREQVINEVPATRKFIQQAKTTADGIFRDSISVGGQPLPEHVDIEMMTKGREAIDVLETQKTFVEKIKSEYYVGRETDVEVGWDEATDQLIFTFNGVPRGFALPSKLAEQVHGSEVAENFALRGFSALPEDSPLHLPTLGEGTIRFLSDAAELIDGPRVLVKKKIIEPILPEFEFDVSLADVIPYIIPPIAMATIGIKGLELATGLDIPEFKDLLEEIPGFDYDITITDNIVAEVMSFVLDPLNLLPIVGFGPEIVKLMKVATRAGPAGVRAALRLARNPKFLKTADDVLQLAKAEAGFIGIGGRRGQLEARREVFDISMRE</sequence>
<evidence type="ECO:0000313" key="1">
    <source>
        <dbReference type="EMBL" id="KKK73246.1"/>
    </source>
</evidence>
<name>A0A0F9AM20_9ZZZZ</name>
<organism evidence="1">
    <name type="scientific">marine sediment metagenome</name>
    <dbReference type="NCBI Taxonomy" id="412755"/>
    <lineage>
        <taxon>unclassified sequences</taxon>
        <taxon>metagenomes</taxon>
        <taxon>ecological metagenomes</taxon>
    </lineage>
</organism>
<accession>A0A0F9AM20</accession>
<dbReference type="AlphaFoldDB" id="A0A0F9AM20"/>
<proteinExistence type="predicted"/>
<protein>
    <submittedName>
        <fullName evidence="1">Uncharacterized protein</fullName>
    </submittedName>
</protein>